<dbReference type="InterPro" id="IPR051289">
    <property type="entry name" value="LAGLIDADG_Endonuclease"/>
</dbReference>
<feature type="domain" description="Homing endonuclease LAGLIDADG" evidence="2">
    <location>
        <begin position="125"/>
        <end position="206"/>
    </location>
</feature>
<evidence type="ECO:0000259" key="2">
    <source>
        <dbReference type="Pfam" id="PF00961"/>
    </source>
</evidence>
<dbReference type="GO" id="GO:0005739">
    <property type="term" value="C:mitochondrion"/>
    <property type="evidence" value="ECO:0007669"/>
    <property type="project" value="UniProtKB-ARBA"/>
</dbReference>
<evidence type="ECO:0000256" key="1">
    <source>
        <dbReference type="ARBA" id="ARBA00002670"/>
    </source>
</evidence>
<evidence type="ECO:0000313" key="3">
    <source>
        <dbReference type="EMBL" id="QEG57058.1"/>
    </source>
</evidence>
<feature type="domain" description="Homing endonuclease LAGLIDADG" evidence="2">
    <location>
        <begin position="305"/>
        <end position="390"/>
    </location>
</feature>
<dbReference type="PANTHER" id="PTHR36181:SF3">
    <property type="entry name" value="INTRON-ENCODED DNA ENDONUCLEASE AI5 BETA"/>
    <property type="match status" value="1"/>
</dbReference>
<proteinExistence type="predicted"/>
<organism evidence="3">
    <name type="scientific">Fomitiporia mediterranea</name>
    <dbReference type="NCBI Taxonomy" id="208960"/>
    <lineage>
        <taxon>Eukaryota</taxon>
        <taxon>Fungi</taxon>
        <taxon>Dikarya</taxon>
        <taxon>Basidiomycota</taxon>
        <taxon>Agaricomycotina</taxon>
        <taxon>Agaricomycetes</taxon>
        <taxon>Hymenochaetales</taxon>
        <taxon>Hymenochaetaceae</taxon>
        <taxon>Fomitiporia</taxon>
    </lineage>
</organism>
<protein>
    <submittedName>
        <fullName evidence="3">LAGLIDADG homing endonuclease</fullName>
    </submittedName>
</protein>
<keyword evidence="3" id="KW-0378">Hydrolase</keyword>
<dbReference type="SUPFAM" id="SSF55608">
    <property type="entry name" value="Homing endonucleases"/>
    <property type="match status" value="2"/>
</dbReference>
<dbReference type="Gene3D" id="3.10.28.10">
    <property type="entry name" value="Homing endonucleases"/>
    <property type="match status" value="2"/>
</dbReference>
<keyword evidence="3" id="KW-0540">Nuclease</keyword>
<sequence length="423" mass="48726">MLLCAGITSISFKYSKYLNIIVTMLKQRSQSAGIFNFFIDKLMSLNILFSIYNLIKNFSCITNEKYSCKSLNSSFLKDHKLYQLKDFDYTSETLRNKTLTNIKKVSIHVPTHLKPTNDFNFGHYLAGLIDGNGTFSVDPKGKNNLQLVISFNKLDASLAYFVKGQLGYGSVRKNQTEIILVVSKIQGIIKVINLINGKLRSISKLNQIKNANLSYPTNSSLNSCENERNIKNFNYLTDLKLNENPSLNNHWFSGFADVTAFFQILVTDQPINNLTVNKSINEIEYKISSLTVDCFTENKINKQQINSNNNNKDWFKREVMLNFYIESKTDNLLKLIKQNFGGNIGFNLNNNSYYYCTNSFGSAKKIINYFDQYHLLSSRHVNFLKWRKTYVIIQDKDNLTNSALDKIIKLKNSINKYYNDKDV</sequence>
<dbReference type="InterPro" id="IPR027434">
    <property type="entry name" value="Homing_endonucl"/>
</dbReference>
<dbReference type="InterPro" id="IPR004860">
    <property type="entry name" value="LAGLIDADG_dom"/>
</dbReference>
<accession>A0A5B9R9D5</accession>
<name>A0A5B9R9D5_9AGAM</name>
<keyword evidence="3" id="KW-0255">Endonuclease</keyword>
<reference evidence="3" key="1">
    <citation type="submission" date="2019-03" db="EMBL/GenBank/DDBJ databases">
        <title>Evidence of extensive intraspecific noncoding reshuffling in a 169kb mitochondrial genome of basidiomycete fungus.</title>
        <authorList>
            <person name="Lee H.-H."/>
            <person name="Ke H.-M."/>
            <person name="Lin C.-Y.I."/>
            <person name="Lee T.J."/>
            <person name="Chung C.-L."/>
            <person name="Tsai I.J."/>
        </authorList>
    </citation>
    <scope>NUCLEOTIDE SEQUENCE</scope>
    <source>
        <strain evidence="3">MF3/22</strain>
    </source>
</reference>
<dbReference type="PANTHER" id="PTHR36181">
    <property type="entry name" value="INTRON-ENCODED ENDONUCLEASE AI3-RELATED"/>
    <property type="match status" value="1"/>
</dbReference>
<geneLocation type="mitochondrion" evidence="3"/>
<keyword evidence="3" id="KW-0496">Mitochondrion</keyword>
<gene>
    <name evidence="3" type="ORF">Fomme_000060</name>
</gene>
<dbReference type="AlphaFoldDB" id="A0A5B9R9D5"/>
<dbReference type="GO" id="GO:0004519">
    <property type="term" value="F:endonuclease activity"/>
    <property type="evidence" value="ECO:0007669"/>
    <property type="project" value="UniProtKB-KW"/>
</dbReference>
<dbReference type="EMBL" id="MK623258">
    <property type="protein sequence ID" value="QEG57058.1"/>
    <property type="molecule type" value="Genomic_DNA"/>
</dbReference>
<comment type="function">
    <text evidence="1">Mitochondrial DNA endonuclease involved in intron homing.</text>
</comment>
<dbReference type="Pfam" id="PF00961">
    <property type="entry name" value="LAGLIDADG_1"/>
    <property type="match status" value="2"/>
</dbReference>